<protein>
    <submittedName>
        <fullName evidence="1">Uncharacterized protein</fullName>
    </submittedName>
</protein>
<dbReference type="Proteomes" id="UP001597510">
    <property type="component" value="Unassembled WGS sequence"/>
</dbReference>
<comment type="caution">
    <text evidence="1">The sequence shown here is derived from an EMBL/GenBank/DDBJ whole genome shotgun (WGS) entry which is preliminary data.</text>
</comment>
<reference evidence="2" key="1">
    <citation type="journal article" date="2019" name="Int. J. Syst. Evol. Microbiol.">
        <title>The Global Catalogue of Microorganisms (GCM) 10K type strain sequencing project: providing services to taxonomists for standard genome sequencing and annotation.</title>
        <authorList>
            <consortium name="The Broad Institute Genomics Platform"/>
            <consortium name="The Broad Institute Genome Sequencing Center for Infectious Disease"/>
            <person name="Wu L."/>
            <person name="Ma J."/>
        </authorList>
    </citation>
    <scope>NUCLEOTIDE SEQUENCE [LARGE SCALE GENOMIC DNA]</scope>
    <source>
        <strain evidence="2">KCTC 52344</strain>
    </source>
</reference>
<dbReference type="RefSeq" id="WP_340236969.1">
    <property type="nucleotide sequence ID" value="NZ_JBBEWC010000007.1"/>
</dbReference>
<proteinExistence type="predicted"/>
<accession>A0ABW5J5U6</accession>
<organism evidence="1 2">
    <name type="scientific">Emticicia soli</name>
    <dbReference type="NCBI Taxonomy" id="2027878"/>
    <lineage>
        <taxon>Bacteria</taxon>
        <taxon>Pseudomonadati</taxon>
        <taxon>Bacteroidota</taxon>
        <taxon>Cytophagia</taxon>
        <taxon>Cytophagales</taxon>
        <taxon>Leadbetterellaceae</taxon>
        <taxon>Emticicia</taxon>
    </lineage>
</organism>
<sequence length="102" mass="11967">MALLPRINTELKDYDLLKQKMYIQLETIKALQDKSRTQQALNVRKEIKLDTYATSIINLQATTFTLTTDLARTKKQRFYARLENWGWRILAAGLAGKLLRFY</sequence>
<keyword evidence="2" id="KW-1185">Reference proteome</keyword>
<name>A0ABW5J5U6_9BACT</name>
<dbReference type="EMBL" id="JBHULC010000009">
    <property type="protein sequence ID" value="MFD2521381.1"/>
    <property type="molecule type" value="Genomic_DNA"/>
</dbReference>
<evidence type="ECO:0000313" key="1">
    <source>
        <dbReference type="EMBL" id="MFD2521381.1"/>
    </source>
</evidence>
<evidence type="ECO:0000313" key="2">
    <source>
        <dbReference type="Proteomes" id="UP001597510"/>
    </source>
</evidence>
<gene>
    <name evidence="1" type="ORF">ACFSR2_10825</name>
</gene>